<reference evidence="3" key="1">
    <citation type="submission" date="2022-02" db="EMBL/GenBank/DDBJ databases">
        <title>Vibrio sp. nov, a new bacterium isolated from seawater.</title>
        <authorList>
            <person name="Yuan Y."/>
        </authorList>
    </citation>
    <scope>NUCLEOTIDE SEQUENCE</scope>
    <source>
        <strain evidence="3">ZSDZ65</strain>
    </source>
</reference>
<evidence type="ECO:0000259" key="2">
    <source>
        <dbReference type="Pfam" id="PF02911"/>
    </source>
</evidence>
<dbReference type="RefSeq" id="WP_265675635.1">
    <property type="nucleotide sequence ID" value="NZ_JAKRRY010000018.1"/>
</dbReference>
<evidence type="ECO:0008006" key="5">
    <source>
        <dbReference type="Google" id="ProtNLM"/>
    </source>
</evidence>
<evidence type="ECO:0000313" key="3">
    <source>
        <dbReference type="EMBL" id="MCW8347099.1"/>
    </source>
</evidence>
<dbReference type="AlphaFoldDB" id="A0A9X3CPC7"/>
<gene>
    <name evidence="3" type="ORF">MD535_13930</name>
</gene>
<dbReference type="Gene3D" id="3.40.50.12230">
    <property type="match status" value="1"/>
</dbReference>
<dbReference type="InterPro" id="IPR011034">
    <property type="entry name" value="Formyl_transferase-like_C_sf"/>
</dbReference>
<protein>
    <recommendedName>
        <fullName evidence="5">Methionyl-tRNA formyltransferase</fullName>
    </recommendedName>
</protein>
<dbReference type="EMBL" id="JAKRRY010000018">
    <property type="protein sequence ID" value="MCW8347099.1"/>
    <property type="molecule type" value="Genomic_DNA"/>
</dbReference>
<organism evidence="3 4">
    <name type="scientific">Vibrio qingdaonensis</name>
    <dbReference type="NCBI Taxonomy" id="2829491"/>
    <lineage>
        <taxon>Bacteria</taxon>
        <taxon>Pseudomonadati</taxon>
        <taxon>Pseudomonadota</taxon>
        <taxon>Gammaproteobacteria</taxon>
        <taxon>Vibrionales</taxon>
        <taxon>Vibrionaceae</taxon>
        <taxon>Vibrio</taxon>
    </lineage>
</organism>
<dbReference type="InterPro" id="IPR036477">
    <property type="entry name" value="Formyl_transf_N_sf"/>
</dbReference>
<dbReference type="GO" id="GO:0004479">
    <property type="term" value="F:methionyl-tRNA formyltransferase activity"/>
    <property type="evidence" value="ECO:0007669"/>
    <property type="project" value="TreeGrafter"/>
</dbReference>
<feature type="domain" description="Formyl transferase N-terminal" evidence="1">
    <location>
        <begin position="58"/>
        <end position="172"/>
    </location>
</feature>
<dbReference type="PANTHER" id="PTHR11138">
    <property type="entry name" value="METHIONYL-TRNA FORMYLTRANSFERASE"/>
    <property type="match status" value="1"/>
</dbReference>
<dbReference type="SUPFAM" id="SSF53328">
    <property type="entry name" value="Formyltransferase"/>
    <property type="match status" value="1"/>
</dbReference>
<evidence type="ECO:0000313" key="4">
    <source>
        <dbReference type="Proteomes" id="UP001155587"/>
    </source>
</evidence>
<proteinExistence type="predicted"/>
<accession>A0A9X3CPC7</accession>
<feature type="domain" description="Formyl transferase C-terminal" evidence="2">
    <location>
        <begin position="204"/>
        <end position="290"/>
    </location>
</feature>
<keyword evidence="4" id="KW-1185">Reference proteome</keyword>
<dbReference type="Proteomes" id="UP001155587">
    <property type="component" value="Unassembled WGS sequence"/>
</dbReference>
<sequence>MEPKFAIFTGSSMAIPMIAALHHRQQLACVVLPDGENNPDLLQLTQVLAQSDIQVIQYQNGNEADLVAQLDGVRANAGLAFFFRHKFTDTAIHYFGDKFFNLHPGHLPGYRGPSPIYWQIRNGEQELLLTLHRIERDYDAGAIGAQSMVNIHPFDTLLSVSQKVAQSAPYLLCDFIDAWREGRIEWCAQSQQEVSSSWQGKRVESDDLVIDWLQHSSKMVVDMARAGNPLYGGALTESAYGQFQLLQSTAVDGVFVGIKAGTVVEVSLTAGLVVQTIDGQVRIDIVSTPQGVMSGYRFAQLWQINAGSELGASACR</sequence>
<comment type="caution">
    <text evidence="3">The sequence shown here is derived from an EMBL/GenBank/DDBJ whole genome shotgun (WGS) entry which is preliminary data.</text>
</comment>
<dbReference type="GO" id="GO:0005829">
    <property type="term" value="C:cytosol"/>
    <property type="evidence" value="ECO:0007669"/>
    <property type="project" value="TreeGrafter"/>
</dbReference>
<evidence type="ECO:0000259" key="1">
    <source>
        <dbReference type="Pfam" id="PF00551"/>
    </source>
</evidence>
<name>A0A9X3CPC7_9VIBR</name>
<dbReference type="SUPFAM" id="SSF50486">
    <property type="entry name" value="FMT C-terminal domain-like"/>
    <property type="match status" value="1"/>
</dbReference>
<dbReference type="InterPro" id="IPR002376">
    <property type="entry name" value="Formyl_transf_N"/>
</dbReference>
<dbReference type="Pfam" id="PF02911">
    <property type="entry name" value="Formyl_trans_C"/>
    <property type="match status" value="1"/>
</dbReference>
<dbReference type="Pfam" id="PF00551">
    <property type="entry name" value="Formyl_trans_N"/>
    <property type="match status" value="1"/>
</dbReference>
<dbReference type="PANTHER" id="PTHR11138:SF5">
    <property type="entry name" value="METHIONYL-TRNA FORMYLTRANSFERASE, MITOCHONDRIAL"/>
    <property type="match status" value="1"/>
</dbReference>
<dbReference type="InterPro" id="IPR005793">
    <property type="entry name" value="Formyl_trans_C"/>
</dbReference>